<accession>A0A0F9J7V1</accession>
<name>A0A0F9J7V1_9ZZZZ</name>
<gene>
    <name evidence="1" type="ORF">LCGC14_1489110</name>
</gene>
<comment type="caution">
    <text evidence="1">The sequence shown here is derived from an EMBL/GenBank/DDBJ whole genome shotgun (WGS) entry which is preliminary data.</text>
</comment>
<dbReference type="AlphaFoldDB" id="A0A0F9J7V1"/>
<proteinExistence type="predicted"/>
<reference evidence="1" key="1">
    <citation type="journal article" date="2015" name="Nature">
        <title>Complex archaea that bridge the gap between prokaryotes and eukaryotes.</title>
        <authorList>
            <person name="Spang A."/>
            <person name="Saw J.H."/>
            <person name="Jorgensen S.L."/>
            <person name="Zaremba-Niedzwiedzka K."/>
            <person name="Martijn J."/>
            <person name="Lind A.E."/>
            <person name="van Eijk R."/>
            <person name="Schleper C."/>
            <person name="Guy L."/>
            <person name="Ettema T.J."/>
        </authorList>
    </citation>
    <scope>NUCLEOTIDE SEQUENCE</scope>
</reference>
<dbReference type="EMBL" id="LAZR01010688">
    <property type="protein sequence ID" value="KKM65648.1"/>
    <property type="molecule type" value="Genomic_DNA"/>
</dbReference>
<protein>
    <submittedName>
        <fullName evidence="1">Uncharacterized protein</fullName>
    </submittedName>
</protein>
<evidence type="ECO:0000313" key="1">
    <source>
        <dbReference type="EMBL" id="KKM65648.1"/>
    </source>
</evidence>
<sequence length="165" mass="17561">MPQEGNVQVVVPTVSVEAGTAKGFVVELGAKGEAVALLGLHVGIEEFLPSGEFVVFVALSSNPGHLLTPPATSAARAGDKALYGATLLTGREVLDTSGGRTYTIPSISTPLYGLIRPRRQVLIVFFVNPGVLPKIRVEIYYKPLSLGKIELDALNLKYGKYRRGA</sequence>
<organism evidence="1">
    <name type="scientific">marine sediment metagenome</name>
    <dbReference type="NCBI Taxonomy" id="412755"/>
    <lineage>
        <taxon>unclassified sequences</taxon>
        <taxon>metagenomes</taxon>
        <taxon>ecological metagenomes</taxon>
    </lineage>
</organism>